<name>A0A8K0K606_LADFU</name>
<evidence type="ECO:0000256" key="4">
    <source>
        <dbReference type="ARBA" id="ARBA00023125"/>
    </source>
</evidence>
<proteinExistence type="inferred from homology"/>
<feature type="region of interest" description="Disordered" evidence="7">
    <location>
        <begin position="33"/>
        <end position="93"/>
    </location>
</feature>
<dbReference type="GO" id="GO:0005634">
    <property type="term" value="C:nucleus"/>
    <property type="evidence" value="ECO:0007669"/>
    <property type="project" value="UniProtKB-SubCell"/>
</dbReference>
<evidence type="ECO:0000256" key="6">
    <source>
        <dbReference type="ARBA" id="ARBA00023242"/>
    </source>
</evidence>
<feature type="region of interest" description="Disordered" evidence="7">
    <location>
        <begin position="301"/>
        <end position="389"/>
    </location>
</feature>
<evidence type="ECO:0000256" key="1">
    <source>
        <dbReference type="ARBA" id="ARBA00004123"/>
    </source>
</evidence>
<dbReference type="CDD" id="cd14695">
    <property type="entry name" value="bZIP_HLF"/>
    <property type="match status" value="1"/>
</dbReference>
<evidence type="ECO:0000256" key="7">
    <source>
        <dbReference type="SAM" id="MobiDB-lite"/>
    </source>
</evidence>
<comment type="similarity">
    <text evidence="2">Belongs to the bZIP family. NFIL3 subfamily.</text>
</comment>
<evidence type="ECO:0000256" key="2">
    <source>
        <dbReference type="ARBA" id="ARBA00006079"/>
    </source>
</evidence>
<dbReference type="PROSITE" id="PS50217">
    <property type="entry name" value="BZIP"/>
    <property type="match status" value="1"/>
</dbReference>
<dbReference type="PANTHER" id="PTHR11988:SF56">
    <property type="entry name" value="TRANSCRIPTION FACTOR CES-2"/>
    <property type="match status" value="1"/>
</dbReference>
<dbReference type="InterPro" id="IPR004827">
    <property type="entry name" value="bZIP"/>
</dbReference>
<feature type="domain" description="BZIP" evidence="8">
    <location>
        <begin position="364"/>
        <end position="427"/>
    </location>
</feature>
<reference evidence="9" key="1">
    <citation type="submission" date="2013-04" db="EMBL/GenBank/DDBJ databases">
        <authorList>
            <person name="Qu J."/>
            <person name="Murali S.C."/>
            <person name="Bandaranaike D."/>
            <person name="Bellair M."/>
            <person name="Blankenburg K."/>
            <person name="Chao H."/>
            <person name="Dinh H."/>
            <person name="Doddapaneni H."/>
            <person name="Downs B."/>
            <person name="Dugan-Rocha S."/>
            <person name="Elkadiri S."/>
            <person name="Gnanaolivu R.D."/>
            <person name="Hernandez B."/>
            <person name="Javaid M."/>
            <person name="Jayaseelan J.C."/>
            <person name="Lee S."/>
            <person name="Li M."/>
            <person name="Ming W."/>
            <person name="Munidasa M."/>
            <person name="Muniz J."/>
            <person name="Nguyen L."/>
            <person name="Ongeri F."/>
            <person name="Osuji N."/>
            <person name="Pu L.-L."/>
            <person name="Puazo M."/>
            <person name="Qu C."/>
            <person name="Quiroz J."/>
            <person name="Raj R."/>
            <person name="Weissenberger G."/>
            <person name="Xin Y."/>
            <person name="Zou X."/>
            <person name="Han Y."/>
            <person name="Richards S."/>
            <person name="Worley K."/>
            <person name="Muzny D."/>
            <person name="Gibbs R."/>
        </authorList>
    </citation>
    <scope>NUCLEOTIDE SEQUENCE</scope>
    <source>
        <strain evidence="9">Sampled in the wild</strain>
    </source>
</reference>
<keyword evidence="6" id="KW-0539">Nucleus</keyword>
<feature type="compositionally biased region" description="Basic and acidic residues" evidence="7">
    <location>
        <begin position="366"/>
        <end position="389"/>
    </location>
</feature>
<dbReference type="GO" id="GO:0000981">
    <property type="term" value="F:DNA-binding transcription factor activity, RNA polymerase II-specific"/>
    <property type="evidence" value="ECO:0007669"/>
    <property type="project" value="TreeGrafter"/>
</dbReference>
<comment type="subcellular location">
    <subcellularLocation>
        <location evidence="1">Nucleus</location>
    </subcellularLocation>
</comment>
<feature type="compositionally biased region" description="Low complexity" evidence="7">
    <location>
        <begin position="308"/>
        <end position="317"/>
    </location>
</feature>
<dbReference type="AlphaFoldDB" id="A0A8K0K606"/>
<keyword evidence="4" id="KW-0238">DNA-binding</keyword>
<keyword evidence="5" id="KW-0804">Transcription</keyword>
<keyword evidence="10" id="KW-1185">Reference proteome</keyword>
<accession>A0A8K0K606</accession>
<dbReference type="SMART" id="SM00338">
    <property type="entry name" value="BRLZ"/>
    <property type="match status" value="1"/>
</dbReference>
<dbReference type="SUPFAM" id="SSF57959">
    <property type="entry name" value="Leucine zipper domain"/>
    <property type="match status" value="1"/>
</dbReference>
<evidence type="ECO:0000256" key="5">
    <source>
        <dbReference type="ARBA" id="ARBA00023163"/>
    </source>
</evidence>
<evidence type="ECO:0000313" key="9">
    <source>
        <dbReference type="EMBL" id="KAG8227880.1"/>
    </source>
</evidence>
<evidence type="ECO:0000259" key="8">
    <source>
        <dbReference type="PROSITE" id="PS50217"/>
    </source>
</evidence>
<dbReference type="OrthoDB" id="361013at2759"/>
<comment type="caution">
    <text evidence="9">The sequence shown here is derived from an EMBL/GenBank/DDBJ whole genome shotgun (WGS) entry which is preliminary data.</text>
</comment>
<dbReference type="InterPro" id="IPR046347">
    <property type="entry name" value="bZIP_sf"/>
</dbReference>
<organism evidence="9 10">
    <name type="scientific">Ladona fulva</name>
    <name type="common">Scarce chaser dragonfly</name>
    <name type="synonym">Libellula fulva</name>
    <dbReference type="NCBI Taxonomy" id="123851"/>
    <lineage>
        <taxon>Eukaryota</taxon>
        <taxon>Metazoa</taxon>
        <taxon>Ecdysozoa</taxon>
        <taxon>Arthropoda</taxon>
        <taxon>Hexapoda</taxon>
        <taxon>Insecta</taxon>
        <taxon>Pterygota</taxon>
        <taxon>Palaeoptera</taxon>
        <taxon>Odonata</taxon>
        <taxon>Epiprocta</taxon>
        <taxon>Anisoptera</taxon>
        <taxon>Libelluloidea</taxon>
        <taxon>Libellulidae</taxon>
        <taxon>Ladona</taxon>
    </lineage>
</organism>
<dbReference type="GO" id="GO:0000978">
    <property type="term" value="F:RNA polymerase II cis-regulatory region sequence-specific DNA binding"/>
    <property type="evidence" value="ECO:0007669"/>
    <property type="project" value="TreeGrafter"/>
</dbReference>
<dbReference type="Pfam" id="PF07716">
    <property type="entry name" value="bZIP_2"/>
    <property type="match status" value="1"/>
</dbReference>
<keyword evidence="3" id="KW-0805">Transcription regulation</keyword>
<dbReference type="EMBL" id="KZ308346">
    <property type="protein sequence ID" value="KAG8227880.1"/>
    <property type="molecule type" value="Genomic_DNA"/>
</dbReference>
<sequence length="431" mass="46542">MPMTTVISHSPSTVSPSSLNYSAIRFVRMEAERVEHQSSIPRLLTPEEVRGASRSPPSVHEDATPLDFSRPSTSPVAAAKEPSPHSPSYGGAVDLCTRGAKSPDIKTEELSNAEDGRSCNTSSVPISRDSIAAHVPQQTLPSAVQHYPFHSAMMHAQHQQYVIGGPTSAPQRQPSPQMTVPESTAVNSIPATPQTTNFQGIISLTPPPALPLSTPMPAALPLSPIPQPPMPPILPAPLHQTLAAANACKSDSSSKATRPFKAYPKDPLTLTVGVSTAESLLGQASNEAYVEFRKRMLQQVAATKARRPNSAQQSEESSNCEESPESQPQNNQSSSSGDEDGTPSSKKRSRTNSESNSPFGVVKDAAYWERRRKNNEAAKRSRDARRAKEDEIAIRAAFLEQENLRLKYEVAALRHETSNLRCLLYSAANSS</sequence>
<dbReference type="PANTHER" id="PTHR11988">
    <property type="entry name" value="THYROTROPH EMBRYONIC FACTOR RELATED"/>
    <property type="match status" value="1"/>
</dbReference>
<evidence type="ECO:0000313" key="10">
    <source>
        <dbReference type="Proteomes" id="UP000792457"/>
    </source>
</evidence>
<dbReference type="Proteomes" id="UP000792457">
    <property type="component" value="Unassembled WGS sequence"/>
</dbReference>
<dbReference type="FunFam" id="1.20.5.170:FF:000025">
    <property type="entry name" value="nuclear factor interleukin-3-regulated protein-like"/>
    <property type="match status" value="1"/>
</dbReference>
<evidence type="ECO:0000256" key="3">
    <source>
        <dbReference type="ARBA" id="ARBA00023015"/>
    </source>
</evidence>
<feature type="compositionally biased region" description="Low complexity" evidence="7">
    <location>
        <begin position="325"/>
        <end position="336"/>
    </location>
</feature>
<dbReference type="InterPro" id="IPR040223">
    <property type="entry name" value="PAR_bZIP"/>
</dbReference>
<reference evidence="9" key="2">
    <citation type="submission" date="2017-10" db="EMBL/GenBank/DDBJ databases">
        <title>Ladona fulva Genome sequencing and assembly.</title>
        <authorList>
            <person name="Murali S."/>
            <person name="Richards S."/>
            <person name="Bandaranaike D."/>
            <person name="Bellair M."/>
            <person name="Blankenburg K."/>
            <person name="Chao H."/>
            <person name="Dinh H."/>
            <person name="Doddapaneni H."/>
            <person name="Dugan-Rocha S."/>
            <person name="Elkadiri S."/>
            <person name="Gnanaolivu R."/>
            <person name="Hernandez B."/>
            <person name="Skinner E."/>
            <person name="Javaid M."/>
            <person name="Lee S."/>
            <person name="Li M."/>
            <person name="Ming W."/>
            <person name="Munidasa M."/>
            <person name="Muniz J."/>
            <person name="Nguyen L."/>
            <person name="Hughes D."/>
            <person name="Osuji N."/>
            <person name="Pu L.-L."/>
            <person name="Puazo M."/>
            <person name="Qu C."/>
            <person name="Quiroz J."/>
            <person name="Raj R."/>
            <person name="Weissenberger G."/>
            <person name="Xin Y."/>
            <person name="Zou X."/>
            <person name="Han Y."/>
            <person name="Worley K."/>
            <person name="Muzny D."/>
            <person name="Gibbs R."/>
        </authorList>
    </citation>
    <scope>NUCLEOTIDE SEQUENCE</scope>
    <source>
        <strain evidence="9">Sampled in the wild</strain>
    </source>
</reference>
<dbReference type="Gene3D" id="1.20.5.170">
    <property type="match status" value="1"/>
</dbReference>
<gene>
    <name evidence="9" type="ORF">J437_LFUL007190</name>
</gene>
<protein>
    <recommendedName>
        <fullName evidence="8">BZIP domain-containing protein</fullName>
    </recommendedName>
</protein>